<feature type="domain" description="RNase H type-1" evidence="1">
    <location>
        <begin position="14"/>
        <end position="90"/>
    </location>
</feature>
<dbReference type="AlphaFoldDB" id="A0A834TJF7"/>
<name>A0A834TJF7_9FABA</name>
<reference evidence="2" key="1">
    <citation type="submission" date="2020-09" db="EMBL/GenBank/DDBJ databases">
        <title>Genome-Enabled Discovery of Anthraquinone Biosynthesis in Senna tora.</title>
        <authorList>
            <person name="Kang S.-H."/>
            <person name="Pandey R.P."/>
            <person name="Lee C.-M."/>
            <person name="Sim J.-S."/>
            <person name="Jeong J.-T."/>
            <person name="Choi B.-S."/>
            <person name="Jung M."/>
            <person name="Ginzburg D."/>
            <person name="Zhao K."/>
            <person name="Won S.Y."/>
            <person name="Oh T.-J."/>
            <person name="Yu Y."/>
            <person name="Kim N.-H."/>
            <person name="Lee O.R."/>
            <person name="Lee T.-H."/>
            <person name="Bashyal P."/>
            <person name="Kim T.-S."/>
            <person name="Lee W.-H."/>
            <person name="Kawkins C."/>
            <person name="Kim C.-K."/>
            <person name="Kim J.S."/>
            <person name="Ahn B.O."/>
            <person name="Rhee S.Y."/>
            <person name="Sohng J.K."/>
        </authorList>
    </citation>
    <scope>NUCLEOTIDE SEQUENCE</scope>
    <source>
        <tissue evidence="2">Leaf</tissue>
    </source>
</reference>
<dbReference type="Proteomes" id="UP000634136">
    <property type="component" value="Unassembled WGS sequence"/>
</dbReference>
<keyword evidence="3" id="KW-1185">Reference proteome</keyword>
<organism evidence="2 3">
    <name type="scientific">Senna tora</name>
    <dbReference type="NCBI Taxonomy" id="362788"/>
    <lineage>
        <taxon>Eukaryota</taxon>
        <taxon>Viridiplantae</taxon>
        <taxon>Streptophyta</taxon>
        <taxon>Embryophyta</taxon>
        <taxon>Tracheophyta</taxon>
        <taxon>Spermatophyta</taxon>
        <taxon>Magnoliopsida</taxon>
        <taxon>eudicotyledons</taxon>
        <taxon>Gunneridae</taxon>
        <taxon>Pentapetalae</taxon>
        <taxon>rosids</taxon>
        <taxon>fabids</taxon>
        <taxon>Fabales</taxon>
        <taxon>Fabaceae</taxon>
        <taxon>Caesalpinioideae</taxon>
        <taxon>Cassia clade</taxon>
        <taxon>Senna</taxon>
    </lineage>
</organism>
<accession>A0A834TJF7</accession>
<dbReference type="GO" id="GO:0004523">
    <property type="term" value="F:RNA-DNA hybrid ribonuclease activity"/>
    <property type="evidence" value="ECO:0007669"/>
    <property type="project" value="InterPro"/>
</dbReference>
<dbReference type="Pfam" id="PF13456">
    <property type="entry name" value="RVT_3"/>
    <property type="match status" value="1"/>
</dbReference>
<protein>
    <submittedName>
        <fullName evidence="2">Putative ribonuclease H-like domain-containing protein</fullName>
    </submittedName>
</protein>
<dbReference type="InterPro" id="IPR036397">
    <property type="entry name" value="RNaseH_sf"/>
</dbReference>
<dbReference type="InterPro" id="IPR053151">
    <property type="entry name" value="RNase_H-like"/>
</dbReference>
<dbReference type="GO" id="GO:0003676">
    <property type="term" value="F:nucleic acid binding"/>
    <property type="evidence" value="ECO:0007669"/>
    <property type="project" value="InterPro"/>
</dbReference>
<evidence type="ECO:0000313" key="3">
    <source>
        <dbReference type="Proteomes" id="UP000634136"/>
    </source>
</evidence>
<proteinExistence type="predicted"/>
<dbReference type="Gene3D" id="3.30.420.10">
    <property type="entry name" value="Ribonuclease H-like superfamily/Ribonuclease H"/>
    <property type="match status" value="1"/>
</dbReference>
<dbReference type="PANTHER" id="PTHR47723:SF19">
    <property type="entry name" value="POLYNUCLEOTIDYL TRANSFERASE, RIBONUCLEASE H-LIKE SUPERFAMILY PROTEIN"/>
    <property type="match status" value="1"/>
</dbReference>
<dbReference type="OrthoDB" id="1436518at2759"/>
<sequence>MVVVKTILAPDDVAVAVVEAIGVKWGLQLAKQCSIYKLEAETDCAVVTNYFNNVSTFDLSIVNDIMSDCQQLGASFDSFSFKHIYKECNQHLIGLGRQQLQHNIIHQRPTKCFVVGALAFSSTILERNKIKGSLKNLHRHCASPAMISFKGSQQVAGGGSVAGFLK</sequence>
<dbReference type="EMBL" id="JAAIUW010000008">
    <property type="protein sequence ID" value="KAF7822219.1"/>
    <property type="molecule type" value="Genomic_DNA"/>
</dbReference>
<evidence type="ECO:0000313" key="2">
    <source>
        <dbReference type="EMBL" id="KAF7822219.1"/>
    </source>
</evidence>
<dbReference type="InterPro" id="IPR002156">
    <property type="entry name" value="RNaseH_domain"/>
</dbReference>
<evidence type="ECO:0000259" key="1">
    <source>
        <dbReference type="Pfam" id="PF13456"/>
    </source>
</evidence>
<gene>
    <name evidence="2" type="ORF">G2W53_027674</name>
</gene>
<dbReference type="PANTHER" id="PTHR47723">
    <property type="entry name" value="OS05G0353850 PROTEIN"/>
    <property type="match status" value="1"/>
</dbReference>
<comment type="caution">
    <text evidence="2">The sequence shown here is derived from an EMBL/GenBank/DDBJ whole genome shotgun (WGS) entry which is preliminary data.</text>
</comment>